<organism evidence="7 8">
    <name type="scientific">Ciona intestinalis</name>
    <name type="common">Transparent sea squirt</name>
    <name type="synonym">Ascidia intestinalis</name>
    <dbReference type="NCBI Taxonomy" id="7719"/>
    <lineage>
        <taxon>Eukaryota</taxon>
        <taxon>Metazoa</taxon>
        <taxon>Chordata</taxon>
        <taxon>Tunicata</taxon>
        <taxon>Ascidiacea</taxon>
        <taxon>Phlebobranchia</taxon>
        <taxon>Cionidae</taxon>
        <taxon>Ciona</taxon>
    </lineage>
</organism>
<keyword evidence="4 6" id="KW-0804">Transcription</keyword>
<evidence type="ECO:0000256" key="5">
    <source>
        <dbReference type="ARBA" id="ARBA00023242"/>
    </source>
</evidence>
<comment type="subcellular location">
    <subcellularLocation>
        <location evidence="1 6">Nucleus</location>
    </subcellularLocation>
</comment>
<keyword evidence="5 6" id="KW-0539">Nucleus</keyword>
<comment type="function">
    <text evidence="6">Component of the Mediator complex, a coactivator involved in the regulated transcription of nearly all RNA polymerase II-dependent genes. Mediator functions as a bridge to convey information from gene-specific regulatory proteins to the basal RNA polymerase II transcription machinery. Mediator is recruited to promoters by direct interactions with regulatory proteins and serves as a scaffold for the assembly of a functional preinitiation complex with RNA polymerase II and the general transcription factors.</text>
</comment>
<evidence type="ECO:0000256" key="4">
    <source>
        <dbReference type="ARBA" id="ARBA00023163"/>
    </source>
</evidence>
<name>F6VLH4_CIOIN</name>
<dbReference type="GO" id="GO:0006357">
    <property type="term" value="P:regulation of transcription by RNA polymerase II"/>
    <property type="evidence" value="ECO:0007669"/>
    <property type="project" value="InterPro"/>
</dbReference>
<keyword evidence="8" id="KW-1185">Reference proteome</keyword>
<dbReference type="GO" id="GO:0003712">
    <property type="term" value="F:transcription coregulator activity"/>
    <property type="evidence" value="ECO:0007669"/>
    <property type="project" value="InterPro"/>
</dbReference>
<evidence type="ECO:0000313" key="7">
    <source>
        <dbReference type="Ensembl" id="ENSCINP00000026577.2"/>
    </source>
</evidence>
<reference evidence="7" key="2">
    <citation type="submission" date="2025-08" db="UniProtKB">
        <authorList>
            <consortium name="Ensembl"/>
        </authorList>
    </citation>
    <scope>IDENTIFICATION</scope>
</reference>
<evidence type="ECO:0000256" key="1">
    <source>
        <dbReference type="ARBA" id="ARBA00004123"/>
    </source>
</evidence>
<dbReference type="PANTHER" id="PTHR13104">
    <property type="entry name" value="MED-6-RELATED"/>
    <property type="match status" value="1"/>
</dbReference>
<reference evidence="7" key="3">
    <citation type="submission" date="2025-09" db="UniProtKB">
        <authorList>
            <consortium name="Ensembl"/>
        </authorList>
    </citation>
    <scope>IDENTIFICATION</scope>
</reference>
<reference evidence="8" key="1">
    <citation type="journal article" date="2002" name="Science">
        <title>The draft genome of Ciona intestinalis: insights into chordate and vertebrate origins.</title>
        <authorList>
            <person name="Dehal P."/>
            <person name="Satou Y."/>
            <person name="Campbell R.K."/>
            <person name="Chapman J."/>
            <person name="Degnan B."/>
            <person name="De Tomaso A."/>
            <person name="Davidson B."/>
            <person name="Di Gregorio A."/>
            <person name="Gelpke M."/>
            <person name="Goodstein D.M."/>
            <person name="Harafuji N."/>
            <person name="Hastings K.E."/>
            <person name="Ho I."/>
            <person name="Hotta K."/>
            <person name="Huang W."/>
            <person name="Kawashima T."/>
            <person name="Lemaire P."/>
            <person name="Martinez D."/>
            <person name="Meinertzhagen I.A."/>
            <person name="Necula S."/>
            <person name="Nonaka M."/>
            <person name="Putnam N."/>
            <person name="Rash S."/>
            <person name="Saiga H."/>
            <person name="Satake M."/>
            <person name="Terry A."/>
            <person name="Yamada L."/>
            <person name="Wang H.G."/>
            <person name="Awazu S."/>
            <person name="Azumi K."/>
            <person name="Boore J."/>
            <person name="Branno M."/>
            <person name="Chin-Bow S."/>
            <person name="DeSantis R."/>
            <person name="Doyle S."/>
            <person name="Francino P."/>
            <person name="Keys D.N."/>
            <person name="Haga S."/>
            <person name="Hayashi H."/>
            <person name="Hino K."/>
            <person name="Imai K.S."/>
            <person name="Inaba K."/>
            <person name="Kano S."/>
            <person name="Kobayashi K."/>
            <person name="Kobayashi M."/>
            <person name="Lee B.I."/>
            <person name="Makabe K.W."/>
            <person name="Manohar C."/>
            <person name="Matassi G."/>
            <person name="Medina M."/>
            <person name="Mochizuki Y."/>
            <person name="Mount S."/>
            <person name="Morishita T."/>
            <person name="Miura S."/>
            <person name="Nakayama A."/>
            <person name="Nishizaka S."/>
            <person name="Nomoto H."/>
            <person name="Ohta F."/>
            <person name="Oishi K."/>
            <person name="Rigoutsos I."/>
            <person name="Sano M."/>
            <person name="Sasaki A."/>
            <person name="Sasakura Y."/>
            <person name="Shoguchi E."/>
            <person name="Shin-i T."/>
            <person name="Spagnuolo A."/>
            <person name="Stainier D."/>
            <person name="Suzuki M.M."/>
            <person name="Tassy O."/>
            <person name="Takatori N."/>
            <person name="Tokuoka M."/>
            <person name="Yagi K."/>
            <person name="Yoshizaki F."/>
            <person name="Wada S."/>
            <person name="Zhang C."/>
            <person name="Hyatt P.D."/>
            <person name="Larimer F."/>
            <person name="Detter C."/>
            <person name="Doggett N."/>
            <person name="Glavina T."/>
            <person name="Hawkins T."/>
            <person name="Richardson P."/>
            <person name="Lucas S."/>
            <person name="Kohara Y."/>
            <person name="Levine M."/>
            <person name="Satoh N."/>
            <person name="Rokhsar D.S."/>
        </authorList>
    </citation>
    <scope>NUCLEOTIDE SEQUENCE [LARGE SCALE GENOMIC DNA]</scope>
</reference>
<comment type="subunit">
    <text evidence="6">Component of the Mediator complex.</text>
</comment>
<dbReference type="HOGENOM" id="CLU_2009003_0_0_1"/>
<evidence type="ECO:0000256" key="6">
    <source>
        <dbReference type="RuleBase" id="RU364143"/>
    </source>
</evidence>
<dbReference type="Pfam" id="PF04934">
    <property type="entry name" value="Med6"/>
    <property type="match status" value="1"/>
</dbReference>
<dbReference type="AlphaFoldDB" id="F6VLH4"/>
<dbReference type="OMA" id="HRADPNN"/>
<sequence>MSSVVNEKVNHLDISWNDPALLNPLPNKEQILDYFSGRSNPFYDRTCNNETIKMQRLSLAHLENMVGVEYILLHEQEPILYVIRKQRRHSPNQVTIIADYYVIAGTVYQAPDLASVCNSRLVSS</sequence>
<evidence type="ECO:0000256" key="2">
    <source>
        <dbReference type="ARBA" id="ARBA00007526"/>
    </source>
</evidence>
<dbReference type="InParanoid" id="F6VLH4"/>
<accession>F6VLH4</accession>
<dbReference type="GeneTree" id="ENSGT00390000017666"/>
<dbReference type="Proteomes" id="UP000008144">
    <property type="component" value="Unassembled WGS sequence"/>
</dbReference>
<dbReference type="Ensembl" id="ENSCINT00000026823.2">
    <property type="protein sequence ID" value="ENSCINP00000026577.2"/>
    <property type="gene ID" value="ENSCING00000014788.2"/>
</dbReference>
<keyword evidence="6" id="KW-0010">Activator</keyword>
<protein>
    <recommendedName>
        <fullName evidence="6">Mediator of RNA polymerase II transcription subunit 6</fullName>
    </recommendedName>
    <alternativeName>
        <fullName evidence="6">Mediator complex subunit 6</fullName>
    </alternativeName>
</protein>
<gene>
    <name evidence="6" type="primary">MED6</name>
    <name evidence="7" type="synonym">LOC100177788</name>
</gene>
<dbReference type="STRING" id="7719.ENSCINP00000026577"/>
<comment type="similarity">
    <text evidence="2 6">Belongs to the Mediator complex subunit 6 family.</text>
</comment>
<dbReference type="InterPro" id="IPR007018">
    <property type="entry name" value="Mediator_Med6"/>
</dbReference>
<dbReference type="Gene3D" id="3.10.450.580">
    <property type="entry name" value="Mediator complex, subunit Med6"/>
    <property type="match status" value="1"/>
</dbReference>
<evidence type="ECO:0000256" key="3">
    <source>
        <dbReference type="ARBA" id="ARBA00023015"/>
    </source>
</evidence>
<proteinExistence type="inferred from homology"/>
<dbReference type="InterPro" id="IPR038566">
    <property type="entry name" value="Mediator_Med6_sf"/>
</dbReference>
<evidence type="ECO:0000313" key="8">
    <source>
        <dbReference type="Proteomes" id="UP000008144"/>
    </source>
</evidence>
<dbReference type="GO" id="GO:0016592">
    <property type="term" value="C:mediator complex"/>
    <property type="evidence" value="ECO:0007669"/>
    <property type="project" value="InterPro"/>
</dbReference>
<keyword evidence="3 6" id="KW-0805">Transcription regulation</keyword>